<comment type="similarity">
    <text evidence="3 12">Belongs to the glycosyl hydrolase 47 family.</text>
</comment>
<organism evidence="14 15">
    <name type="scientific">Postia placenta MAD-698-R-SB12</name>
    <dbReference type="NCBI Taxonomy" id="670580"/>
    <lineage>
        <taxon>Eukaryota</taxon>
        <taxon>Fungi</taxon>
        <taxon>Dikarya</taxon>
        <taxon>Basidiomycota</taxon>
        <taxon>Agaricomycotina</taxon>
        <taxon>Agaricomycetes</taxon>
        <taxon>Polyporales</taxon>
        <taxon>Adustoporiaceae</taxon>
        <taxon>Rhodonia</taxon>
    </lineage>
</organism>
<dbReference type="GO" id="GO:0016020">
    <property type="term" value="C:membrane"/>
    <property type="evidence" value="ECO:0007669"/>
    <property type="project" value="InterPro"/>
</dbReference>
<protein>
    <recommendedName>
        <fullName evidence="12">alpha-1,2-Mannosidase</fullName>
        <ecNumber evidence="12">3.2.1.-</ecNumber>
    </recommendedName>
</protein>
<evidence type="ECO:0000256" key="5">
    <source>
        <dbReference type="ARBA" id="ARBA00022801"/>
    </source>
</evidence>
<accession>A0A1X6N5E5</accession>
<keyword evidence="7 11" id="KW-1015">Disulfide bond</keyword>
<dbReference type="RefSeq" id="XP_024340622.1">
    <property type="nucleotide sequence ID" value="XM_024484808.1"/>
</dbReference>
<evidence type="ECO:0000256" key="10">
    <source>
        <dbReference type="PIRSR" id="PIRSR601382-2"/>
    </source>
</evidence>
<evidence type="ECO:0000256" key="1">
    <source>
        <dbReference type="ARBA" id="ARBA00001913"/>
    </source>
</evidence>
<dbReference type="SUPFAM" id="SSF48225">
    <property type="entry name" value="Seven-hairpin glycosidases"/>
    <property type="match status" value="1"/>
</dbReference>
<feature type="disulfide bond" evidence="11">
    <location>
        <begin position="349"/>
        <end position="405"/>
    </location>
</feature>
<evidence type="ECO:0000256" key="3">
    <source>
        <dbReference type="ARBA" id="ARBA00007658"/>
    </source>
</evidence>
<dbReference type="GO" id="GO:0005509">
    <property type="term" value="F:calcium ion binding"/>
    <property type="evidence" value="ECO:0007669"/>
    <property type="project" value="InterPro"/>
</dbReference>
<name>A0A1X6N5E5_9APHY</name>
<keyword evidence="4 10" id="KW-0479">Metal-binding</keyword>
<dbReference type="InterPro" id="IPR036026">
    <property type="entry name" value="Seven-hairpin_glycosidases"/>
</dbReference>
<dbReference type="OrthoDB" id="8118055at2759"/>
<keyword evidence="5 12" id="KW-0378">Hydrolase</keyword>
<dbReference type="GO" id="GO:0005975">
    <property type="term" value="P:carbohydrate metabolic process"/>
    <property type="evidence" value="ECO:0007669"/>
    <property type="project" value="InterPro"/>
</dbReference>
<evidence type="ECO:0000313" key="15">
    <source>
        <dbReference type="Proteomes" id="UP000194127"/>
    </source>
</evidence>
<evidence type="ECO:0000256" key="11">
    <source>
        <dbReference type="PIRSR" id="PIRSR601382-3"/>
    </source>
</evidence>
<dbReference type="GO" id="GO:0005783">
    <property type="term" value="C:endoplasmic reticulum"/>
    <property type="evidence" value="ECO:0007669"/>
    <property type="project" value="TreeGrafter"/>
</dbReference>
<keyword evidence="13" id="KW-1133">Transmembrane helix</keyword>
<dbReference type="InterPro" id="IPR001382">
    <property type="entry name" value="Glyco_hydro_47"/>
</dbReference>
<dbReference type="Proteomes" id="UP000194127">
    <property type="component" value="Unassembled WGS sequence"/>
</dbReference>
<sequence length="601" mass="67869">MLRYLPDSFKIRRFTTRQLVAVAIALLVVLALYYNALPHYSDGRRWTPPPVAASRTPPAEWQRRADQVKQAFLHAYHGYETHAMPHDEIRPLSNQFKDNFNGWGVTLFDSLDTMILMDLNDEFRRALPVVEKADFMPSPNVTNKHVGYAPFFETVIRYLAGLLSAYALSHEPILLQQAEKLGSMLSPAFDTPSGFPLFGVNIAQAQGIGSTTGILAEIASCQLEYTYLALLTGNKTYWDKADGVMQGLAQADLTALGGMMPRRWNVETSEPTDQFLSVGAATDSAHEYLLKQYLMTAKSDRTSYQMYLRATNHILTHLLYLSDKRGLLYVTDVSRPGGGPSHRFEHLSCFFPGLLALGADQLDLSLDDLDLSTLGSEGLRSYEILKHYDLRALHKWAAEGLATSCYLLYADQPSGLAPDEPPPSAGNLWIAALERWREGGQRGSPPGLGEKPTVRFTEEELKSVKLRAIKAERRDYYLQRTDYLLRPEACTVESLYLLWRTTGDPIWRERGWAIFEAIERETKTPSAYASIKDVLKSPAPQLDDMPSFFLAETLKYLYLTFLDEDPLPLDRWVFNTEAHPFPVFTWSSWEKEKFGIGKLPS</sequence>
<comment type="pathway">
    <text evidence="2">Protein modification; protein glycosylation.</text>
</comment>
<keyword evidence="6 10" id="KW-0106">Calcium</keyword>
<dbReference type="GO" id="GO:0036503">
    <property type="term" value="P:ERAD pathway"/>
    <property type="evidence" value="ECO:0007669"/>
    <property type="project" value="UniProtKB-ARBA"/>
</dbReference>
<dbReference type="Gene3D" id="1.50.10.10">
    <property type="match status" value="1"/>
</dbReference>
<evidence type="ECO:0000256" key="7">
    <source>
        <dbReference type="ARBA" id="ARBA00023157"/>
    </source>
</evidence>
<dbReference type="GeneID" id="36329757"/>
<keyword evidence="13" id="KW-0812">Transmembrane</keyword>
<feature type="binding site" evidence="10">
    <location>
        <position position="576"/>
    </location>
    <ligand>
        <name>Ca(2+)</name>
        <dbReference type="ChEBI" id="CHEBI:29108"/>
    </ligand>
</feature>
<comment type="catalytic activity">
    <reaction evidence="8">
        <text>N(4)-(alpha-D-Man-(1-&gt;2)-alpha-D-Man-(1-&gt;2)-alpha-D-Man-(1-&gt;3)-[alpha-D-Man-(1-&gt;3)-[alpha-D-Man-(1-&gt;2)-alpha-D-Man-(1-&gt;6)]-alpha-D-Man-(1-&gt;6)]-beta-D-Man-(1-&gt;4)-beta-D-GlcNAc-(1-&gt;4)-beta-D-GlcNAc)-L-asparaginyl-[protein] (N-glucan mannose isomer 8A1,2,3B1,3) + 3 H2O = N(4)-(alpha-D-Man-(1-&gt;3)-[alpha-D-Man-(1-&gt;3)-[alpha-D-Man-(1-&gt;6)]-alpha-D-Man-(1-&gt;6)]-beta-D-Man-(1-&gt;4)-beta-D-GlcNAc-(1-&gt;4)-beta-D-GlcNAc)-L-asparaginyl-[protein] (N-glucan mannose isomer 5A1,2) + 3 beta-D-mannose</text>
        <dbReference type="Rhea" id="RHEA:56028"/>
        <dbReference type="Rhea" id="RHEA-COMP:14358"/>
        <dbReference type="Rhea" id="RHEA-COMP:14367"/>
        <dbReference type="ChEBI" id="CHEBI:15377"/>
        <dbReference type="ChEBI" id="CHEBI:28563"/>
        <dbReference type="ChEBI" id="CHEBI:59087"/>
        <dbReference type="ChEBI" id="CHEBI:60628"/>
        <dbReference type="EC" id="3.2.1.113"/>
    </reaction>
</comment>
<evidence type="ECO:0000256" key="4">
    <source>
        <dbReference type="ARBA" id="ARBA00022723"/>
    </source>
</evidence>
<dbReference type="InterPro" id="IPR050749">
    <property type="entry name" value="Glycosyl_Hydrolase_47"/>
</dbReference>
<feature type="transmembrane region" description="Helical" evidence="13">
    <location>
        <begin position="20"/>
        <end position="37"/>
    </location>
</feature>
<evidence type="ECO:0000256" key="13">
    <source>
        <dbReference type="SAM" id="Phobius"/>
    </source>
</evidence>
<comment type="cofactor">
    <cofactor evidence="1 10">
        <name>Ca(2+)</name>
        <dbReference type="ChEBI" id="CHEBI:29108"/>
    </cofactor>
</comment>
<dbReference type="PANTHER" id="PTHR11742">
    <property type="entry name" value="MANNOSYL-OLIGOSACCHARIDE ALPHA-1,2-MANNOSIDASE-RELATED"/>
    <property type="match status" value="1"/>
</dbReference>
<dbReference type="InterPro" id="IPR012341">
    <property type="entry name" value="6hp_glycosidase-like_sf"/>
</dbReference>
<dbReference type="EC" id="3.2.1.-" evidence="12"/>
<dbReference type="STRING" id="670580.A0A1X6N5E5"/>
<dbReference type="Pfam" id="PF01532">
    <property type="entry name" value="Glyco_hydro_47"/>
    <property type="match status" value="1"/>
</dbReference>
<comment type="catalytic activity">
    <reaction evidence="9">
        <text>N(4)-(alpha-D-Man-(1-&gt;2)-alpha-D-Man-(1-&gt;2)-alpha-D-Man-(1-&gt;3)-[alpha-D-Man-(1-&gt;2)-alpha-D-Man-(1-&gt;3)-[alpha-D-Man-(1-&gt;2)-alpha-D-Man-(1-&gt;6)]-alpha-D-Man-(1-&gt;6)]-beta-D-Man-(1-&gt;4)-beta-D-GlcNAc-(1-&gt;4)-beta-D-GlcNAc)-L-asparaginyl-[protein] (N-glucan mannose isomer 9A1,2,3B1,2,3) + 4 H2O = N(4)-(alpha-D-Man-(1-&gt;3)-[alpha-D-Man-(1-&gt;3)-[alpha-D-Man-(1-&gt;6)]-alpha-D-Man-(1-&gt;6)]-beta-D-Man-(1-&gt;4)-beta-D-GlcNAc-(1-&gt;4)-beta-D-GlcNAc)-L-asparaginyl-[protein] (N-glucan mannose isomer 5A1,2) + 4 beta-D-mannose</text>
        <dbReference type="Rhea" id="RHEA:56008"/>
        <dbReference type="Rhea" id="RHEA-COMP:14356"/>
        <dbReference type="Rhea" id="RHEA-COMP:14367"/>
        <dbReference type="ChEBI" id="CHEBI:15377"/>
        <dbReference type="ChEBI" id="CHEBI:28563"/>
        <dbReference type="ChEBI" id="CHEBI:59087"/>
        <dbReference type="ChEBI" id="CHEBI:139493"/>
        <dbReference type="EC" id="3.2.1.113"/>
    </reaction>
</comment>
<keyword evidence="13" id="KW-0472">Membrane</keyword>
<evidence type="ECO:0000256" key="9">
    <source>
        <dbReference type="ARBA" id="ARBA00048605"/>
    </source>
</evidence>
<gene>
    <name evidence="14" type="ORF">POSPLADRAFT_1137624</name>
</gene>
<evidence type="ECO:0000256" key="12">
    <source>
        <dbReference type="RuleBase" id="RU361193"/>
    </source>
</evidence>
<dbReference type="PRINTS" id="PR00747">
    <property type="entry name" value="GLYHDRLASE47"/>
</dbReference>
<reference evidence="14 15" key="1">
    <citation type="submission" date="2017-04" db="EMBL/GenBank/DDBJ databases">
        <title>Genome Sequence of the Model Brown-Rot Fungus Postia placenta SB12.</title>
        <authorList>
            <consortium name="DOE Joint Genome Institute"/>
            <person name="Gaskell J."/>
            <person name="Kersten P."/>
            <person name="Larrondo L.F."/>
            <person name="Canessa P."/>
            <person name="Martinez D."/>
            <person name="Hibbett D."/>
            <person name="Schmoll M."/>
            <person name="Kubicek C.P."/>
            <person name="Martinez A.T."/>
            <person name="Yadav J."/>
            <person name="Master E."/>
            <person name="Magnuson J.K."/>
            <person name="James T."/>
            <person name="Yaver D."/>
            <person name="Berka R."/>
            <person name="Labutti K."/>
            <person name="Lipzen A."/>
            <person name="Aerts A."/>
            <person name="Barry K."/>
            <person name="Henrissat B."/>
            <person name="Blanchette R."/>
            <person name="Grigoriev I."/>
            <person name="Cullen D."/>
        </authorList>
    </citation>
    <scope>NUCLEOTIDE SEQUENCE [LARGE SCALE GENOMIC DNA]</scope>
    <source>
        <strain evidence="14 15">MAD-698-R-SB12</strain>
    </source>
</reference>
<evidence type="ECO:0000256" key="6">
    <source>
        <dbReference type="ARBA" id="ARBA00022837"/>
    </source>
</evidence>
<evidence type="ECO:0000256" key="8">
    <source>
        <dbReference type="ARBA" id="ARBA00047669"/>
    </source>
</evidence>
<keyword evidence="15" id="KW-1185">Reference proteome</keyword>
<dbReference type="EMBL" id="KZ110594">
    <property type="protein sequence ID" value="OSX63828.1"/>
    <property type="molecule type" value="Genomic_DNA"/>
</dbReference>
<evidence type="ECO:0000313" key="14">
    <source>
        <dbReference type="EMBL" id="OSX63828.1"/>
    </source>
</evidence>
<evidence type="ECO:0000256" key="2">
    <source>
        <dbReference type="ARBA" id="ARBA00004922"/>
    </source>
</evidence>
<dbReference type="GO" id="GO:0004571">
    <property type="term" value="F:mannosyl-oligosaccharide 1,2-alpha-mannosidase activity"/>
    <property type="evidence" value="ECO:0007669"/>
    <property type="project" value="UniProtKB-EC"/>
</dbReference>
<dbReference type="PANTHER" id="PTHR11742:SF55">
    <property type="entry name" value="ENDOPLASMIC RETICULUM MANNOSYL-OLIGOSACCHARIDE 1,2-ALPHA-MANNOSIDASE"/>
    <property type="match status" value="1"/>
</dbReference>
<proteinExistence type="inferred from homology"/>
<keyword evidence="12" id="KW-0326">Glycosidase</keyword>
<dbReference type="AlphaFoldDB" id="A0A1X6N5E5"/>